<reference evidence="5 6" key="1">
    <citation type="journal article" date="2018" name="PLoS Genet.">
        <title>Population sequencing reveals clonal diversity and ancestral inbreeding in the grapevine cultivar Chardonnay.</title>
        <authorList>
            <person name="Roach M.J."/>
            <person name="Johnson D.L."/>
            <person name="Bohlmann J."/>
            <person name="van Vuuren H.J."/>
            <person name="Jones S.J."/>
            <person name="Pretorius I.S."/>
            <person name="Schmidt S.A."/>
            <person name="Borneman A.R."/>
        </authorList>
    </citation>
    <scope>NUCLEOTIDE SEQUENCE [LARGE SCALE GENOMIC DNA]</scope>
    <source>
        <strain evidence="6">cv. Chardonnay</strain>
        <tissue evidence="5">Leaf</tissue>
    </source>
</reference>
<sequence>MLLLIVWEWNTRRPRGGQLRPFFSNRAYEVAMEIDEDTGLKGNRSSLLVYEGRDPCRYIHLHSASEAEQVWIQCRQELMEMNYAVEEFDLCFIEEEMSGSSEMNPKAALLLKRNVHKAINSLAPQMKESLLDCLRTKNLIFSVSGDEVPSKSWFIKYLELLFGWSNRSRRHLANVPQLTIETSPDSAPGPDQDPALVDSGIYYGPAPGYYPSPAGSQLRRPKQLSKTPEDASSPPDNMGSLLPPSPAKRSPPKRPPPKPHVAQSEPESPPKKPEDSSKKAIALASAAVAVLSFATLVLLCCLNVRRNKVGPRDQQRDKKPLLTLSDFSAGSSQQSLSINSSGKDFSDNSNLIGQHPSFSTDDHNSVSEATAGGPTPLPLLKPPPGRLAPPHALAPALAPAPTPAPPPPGPPPPPPPKPPAKPGPRPPPPPKIVRPPPMPPKSSAANSKLPPLGPHHRKNTASGEGDDVAGESDVPKTKLKPFFWDKVLASPDESMVWHELSAGSFQFNEEMIESLFGYTNVEKNKNDSKKESASSEPQYIQIINPKKAQNLSILLRALNVTTEEVYDALKEGNELPAELLQTLLKMAPTPDEELKLRLFSGNTSQLGPAERFLKVLVEIPFAFKRMEALLFMSSLQEEVSGIKESFAALEVACKELRNSRLFLKLLEAVLKTGNRMNDGTFRGGAQAFKLDTLLKLSDVKGIDGKTTLLHFVVLEIIRSEGIRAARAARESKSFSSLKSDDLTEDPSNETEHFRTLGLQVVSGLSNELENVKKAAIIDADSLTSTVSNLGHSLLKTRDFLRKDMSNLQEESDFHRSLASFVERAEVDITWMLEEENRIMTLVRSTVDYFHGHSGKDEGLRLFAIVRDFLKILDKVCNEVRKSTIKPTKNPKTEAPTVSAPPEVHQSSLQDMHQKLFPVIAERRMDNSSSSSSDDDSPSS</sequence>
<dbReference type="Gene3D" id="1.20.58.2220">
    <property type="entry name" value="Formin, FH2 domain"/>
    <property type="match status" value="1"/>
</dbReference>
<evidence type="ECO:0000259" key="4">
    <source>
        <dbReference type="PROSITE" id="PS51444"/>
    </source>
</evidence>
<feature type="compositionally biased region" description="Polar residues" evidence="3">
    <location>
        <begin position="347"/>
        <end position="359"/>
    </location>
</feature>
<dbReference type="PANTHER" id="PTHR23213:SF392">
    <property type="entry name" value="FORMIN-LIKE PROTEIN 3"/>
    <property type="match status" value="1"/>
</dbReference>
<gene>
    <name evidence="5" type="primary">FH3_3</name>
    <name evidence="5" type="ORF">CK203_107886</name>
</gene>
<feature type="compositionally biased region" description="Pro residues" evidence="3">
    <location>
        <begin position="375"/>
        <end position="387"/>
    </location>
</feature>
<comment type="caution">
    <text evidence="5">The sequence shown here is derived from an EMBL/GenBank/DDBJ whole genome shotgun (WGS) entry which is preliminary data.</text>
</comment>
<accession>A0A438FFK8</accession>
<proteinExistence type="inferred from homology"/>
<dbReference type="GO" id="GO:0051015">
    <property type="term" value="F:actin filament binding"/>
    <property type="evidence" value="ECO:0007669"/>
    <property type="project" value="InterPro"/>
</dbReference>
<evidence type="ECO:0000313" key="5">
    <source>
        <dbReference type="EMBL" id="RVW58530.1"/>
    </source>
</evidence>
<dbReference type="GO" id="GO:0045010">
    <property type="term" value="P:actin nucleation"/>
    <property type="evidence" value="ECO:0007669"/>
    <property type="project" value="InterPro"/>
</dbReference>
<dbReference type="AlphaFoldDB" id="A0A438FFK8"/>
<dbReference type="Pfam" id="PF02181">
    <property type="entry name" value="FH2"/>
    <property type="match status" value="1"/>
</dbReference>
<evidence type="ECO:0000256" key="1">
    <source>
        <dbReference type="ARBA" id="ARBA00025793"/>
    </source>
</evidence>
<feature type="domain" description="FH2" evidence="4">
    <location>
        <begin position="469"/>
        <end position="898"/>
    </location>
</feature>
<feature type="compositionally biased region" description="Low complexity" evidence="3">
    <location>
        <begin position="388"/>
        <end position="397"/>
    </location>
</feature>
<feature type="compositionally biased region" description="Pro residues" evidence="3">
    <location>
        <begin position="398"/>
        <end position="440"/>
    </location>
</feature>
<dbReference type="InterPro" id="IPR027643">
    <property type="entry name" value="Formin-like_plant"/>
</dbReference>
<evidence type="ECO:0000256" key="3">
    <source>
        <dbReference type="SAM" id="MobiDB-lite"/>
    </source>
</evidence>
<dbReference type="EMBL" id="QGNW01000945">
    <property type="protein sequence ID" value="RVW58530.1"/>
    <property type="molecule type" value="Genomic_DNA"/>
</dbReference>
<evidence type="ECO:0000313" key="6">
    <source>
        <dbReference type="Proteomes" id="UP000288805"/>
    </source>
</evidence>
<name>A0A438FFK8_VITVI</name>
<protein>
    <recommendedName>
        <fullName evidence="2">Formin-like protein</fullName>
    </recommendedName>
</protein>
<feature type="region of interest" description="Disordered" evidence="3">
    <location>
        <begin position="884"/>
        <end position="907"/>
    </location>
</feature>
<dbReference type="InterPro" id="IPR042201">
    <property type="entry name" value="FH2_Formin_sf"/>
</dbReference>
<feature type="region of interest" description="Disordered" evidence="3">
    <location>
        <begin position="212"/>
        <end position="277"/>
    </location>
</feature>
<feature type="compositionally biased region" description="Low complexity" evidence="3">
    <location>
        <begin position="325"/>
        <end position="341"/>
    </location>
</feature>
<dbReference type="PANTHER" id="PTHR23213">
    <property type="entry name" value="FORMIN-RELATED"/>
    <property type="match status" value="1"/>
</dbReference>
<comment type="similarity">
    <text evidence="1">Belongs to the formin-like family. Class-I subfamily.</text>
</comment>
<dbReference type="PROSITE" id="PS51444">
    <property type="entry name" value="FH2"/>
    <property type="match status" value="1"/>
</dbReference>
<organism evidence="5 6">
    <name type="scientific">Vitis vinifera</name>
    <name type="common">Grape</name>
    <dbReference type="NCBI Taxonomy" id="29760"/>
    <lineage>
        <taxon>Eukaryota</taxon>
        <taxon>Viridiplantae</taxon>
        <taxon>Streptophyta</taxon>
        <taxon>Embryophyta</taxon>
        <taxon>Tracheophyta</taxon>
        <taxon>Spermatophyta</taxon>
        <taxon>Magnoliopsida</taxon>
        <taxon>eudicotyledons</taxon>
        <taxon>Gunneridae</taxon>
        <taxon>Pentapetalae</taxon>
        <taxon>rosids</taxon>
        <taxon>Vitales</taxon>
        <taxon>Vitaceae</taxon>
        <taxon>Viteae</taxon>
        <taxon>Vitis</taxon>
    </lineage>
</organism>
<dbReference type="InterPro" id="IPR015425">
    <property type="entry name" value="FH2_Formin"/>
</dbReference>
<dbReference type="SMART" id="SM00498">
    <property type="entry name" value="FH2"/>
    <property type="match status" value="1"/>
</dbReference>
<feature type="compositionally biased region" description="Basic and acidic residues" evidence="3">
    <location>
        <begin position="268"/>
        <end position="277"/>
    </location>
</feature>
<dbReference type="SUPFAM" id="SSF101447">
    <property type="entry name" value="Formin homology 2 domain (FH2 domain)"/>
    <property type="match status" value="1"/>
</dbReference>
<dbReference type="Proteomes" id="UP000288805">
    <property type="component" value="Unassembled WGS sequence"/>
</dbReference>
<feature type="region of interest" description="Disordered" evidence="3">
    <location>
        <begin position="920"/>
        <end position="939"/>
    </location>
</feature>
<feature type="region of interest" description="Disordered" evidence="3">
    <location>
        <begin position="324"/>
        <end position="474"/>
    </location>
</feature>
<evidence type="ECO:0000256" key="2">
    <source>
        <dbReference type="RuleBase" id="RU361260"/>
    </source>
</evidence>